<name>A0ABV0BSQ7_9SPHI</name>
<keyword evidence="1" id="KW-0732">Signal</keyword>
<feature type="signal peptide" evidence="1">
    <location>
        <begin position="1"/>
        <end position="22"/>
    </location>
</feature>
<protein>
    <recommendedName>
        <fullName evidence="4">Lipoprotein</fullName>
    </recommendedName>
</protein>
<evidence type="ECO:0000313" key="2">
    <source>
        <dbReference type="EMBL" id="MEN5376417.1"/>
    </source>
</evidence>
<dbReference type="RefSeq" id="WP_183911800.1">
    <property type="nucleotide sequence ID" value="NZ_JBDJLH010000001.1"/>
</dbReference>
<gene>
    <name evidence="2" type="ORF">ABE541_04000</name>
</gene>
<organism evidence="2 3">
    <name type="scientific">Sphingobacterium kitahiroshimense</name>
    <dbReference type="NCBI Taxonomy" id="470446"/>
    <lineage>
        <taxon>Bacteria</taxon>
        <taxon>Pseudomonadati</taxon>
        <taxon>Bacteroidota</taxon>
        <taxon>Sphingobacteriia</taxon>
        <taxon>Sphingobacteriales</taxon>
        <taxon>Sphingobacteriaceae</taxon>
        <taxon>Sphingobacterium</taxon>
    </lineage>
</organism>
<dbReference type="PROSITE" id="PS51257">
    <property type="entry name" value="PROKAR_LIPOPROTEIN"/>
    <property type="match status" value="1"/>
</dbReference>
<dbReference type="Proteomes" id="UP001409291">
    <property type="component" value="Unassembled WGS sequence"/>
</dbReference>
<reference evidence="2 3" key="1">
    <citation type="submission" date="2024-04" db="EMBL/GenBank/DDBJ databases">
        <title>WGS of bacteria from Torrens River.</title>
        <authorList>
            <person name="Wyrsch E.R."/>
            <person name="Drigo B."/>
        </authorList>
    </citation>
    <scope>NUCLEOTIDE SEQUENCE [LARGE SCALE GENOMIC DNA]</scope>
    <source>
        <strain evidence="2 3">TWI391</strain>
    </source>
</reference>
<sequence>MKINKFIIAILTSAIAFLSACASDNTSAKKGHDHQDGDTHNHTEVAQNNGATKRVNKYENELGHALDKNGNFITGCPSHKEMIGIEGDQCPKCGYMTMLPITWSLEGIDTIRVTNLPDYTPIAKKQ</sequence>
<keyword evidence="3" id="KW-1185">Reference proteome</keyword>
<dbReference type="EMBL" id="JBDJNQ010000001">
    <property type="protein sequence ID" value="MEN5376417.1"/>
    <property type="molecule type" value="Genomic_DNA"/>
</dbReference>
<comment type="caution">
    <text evidence="2">The sequence shown here is derived from an EMBL/GenBank/DDBJ whole genome shotgun (WGS) entry which is preliminary data.</text>
</comment>
<evidence type="ECO:0000256" key="1">
    <source>
        <dbReference type="SAM" id="SignalP"/>
    </source>
</evidence>
<feature type="chain" id="PRO_5046317457" description="Lipoprotein" evidence="1">
    <location>
        <begin position="23"/>
        <end position="126"/>
    </location>
</feature>
<accession>A0ABV0BSQ7</accession>
<evidence type="ECO:0008006" key="4">
    <source>
        <dbReference type="Google" id="ProtNLM"/>
    </source>
</evidence>
<evidence type="ECO:0000313" key="3">
    <source>
        <dbReference type="Proteomes" id="UP001409291"/>
    </source>
</evidence>
<proteinExistence type="predicted"/>